<keyword evidence="4 11" id="KW-0067">ATP-binding</keyword>
<evidence type="ECO:0000259" key="14">
    <source>
        <dbReference type="PROSITE" id="PS51383"/>
    </source>
</evidence>
<dbReference type="Pfam" id="PF01256">
    <property type="entry name" value="Carb_kinase"/>
    <property type="match status" value="1"/>
</dbReference>
<evidence type="ECO:0000256" key="7">
    <source>
        <dbReference type="ARBA" id="ARBA00023239"/>
    </source>
</evidence>
<feature type="compositionally biased region" description="Polar residues" evidence="13">
    <location>
        <begin position="626"/>
        <end position="642"/>
    </location>
</feature>
<feature type="binding site" evidence="11">
    <location>
        <begin position="463"/>
        <end position="467"/>
    </location>
    <ligand>
        <name>AMP</name>
        <dbReference type="ChEBI" id="CHEBI:456215"/>
    </ligand>
</feature>
<dbReference type="CDD" id="cd01171">
    <property type="entry name" value="YXKO-related"/>
    <property type="match status" value="1"/>
</dbReference>
<feature type="region of interest" description="Disordered" evidence="13">
    <location>
        <begin position="610"/>
        <end position="651"/>
    </location>
</feature>
<dbReference type="InterPro" id="IPR036652">
    <property type="entry name" value="YjeF_N_dom_sf"/>
</dbReference>
<dbReference type="EMBL" id="PDCH01000007">
    <property type="protein sequence ID" value="RBP99310.1"/>
    <property type="molecule type" value="Genomic_DNA"/>
</dbReference>
<dbReference type="GO" id="GO:0016301">
    <property type="term" value="F:kinase activity"/>
    <property type="evidence" value="ECO:0007669"/>
    <property type="project" value="UniProtKB-KW"/>
</dbReference>
<dbReference type="GO" id="GO:0052856">
    <property type="term" value="F:NAD(P)HX epimerase activity"/>
    <property type="evidence" value="ECO:0007669"/>
    <property type="project" value="UniProtKB-UniRule"/>
</dbReference>
<dbReference type="Pfam" id="PF03853">
    <property type="entry name" value="YjeF_N"/>
    <property type="match status" value="1"/>
</dbReference>
<comment type="similarity">
    <text evidence="11">Belongs to the NnrD/CARKD family.</text>
</comment>
<dbReference type="OrthoDB" id="9806925at2"/>
<dbReference type="EC" id="4.2.1.136" evidence="11"/>
<evidence type="ECO:0000256" key="3">
    <source>
        <dbReference type="ARBA" id="ARBA00022741"/>
    </source>
</evidence>
<dbReference type="GO" id="GO:0046872">
    <property type="term" value="F:metal ion binding"/>
    <property type="evidence" value="ECO:0007669"/>
    <property type="project" value="UniProtKB-KW"/>
</dbReference>
<feature type="binding site" evidence="12">
    <location>
        <position position="155"/>
    </location>
    <ligand>
        <name>K(+)</name>
        <dbReference type="ChEBI" id="CHEBI:29103"/>
    </ligand>
</feature>
<sequence length="663" mass="68541">MNDDETWTSDQLAEAAYRSQTIRTLERPLLDDGVPLMRMAAKAVALNARLMLSLTGVELDQARVVLLAGGGDNGGDGLYAGALLARAGADVTAVAVGSELHDEGCEAFRTAGGLITALDPQADIPDVDVPSSPGEDDEHLGQAVELAKSADLVIDAMTGIGLNGALHGLPEALAEGLGLPGGDIPEDAGALMRWRGKRPLVLAVDVPSGIGVDDGSLPGAYIPADVTVTFGAMKPCALLPPAAYACGRTVLVDFGFDIAGLRPDVEAMSAERVGGLIRRPRLNDSKYSRGVVGLVTGSEQFPGAAVLSTRAAAAGGAGMVRYTGPNRAVDSVLVSLPEAVIGEGRVEALVLGSGVPARGGAESDDDGQRGIIATILEDRAGDTETLEDGQDDTPVPVVVDAGALDMLPPGQHMDNLLLTPHYGELARLLQDYGETIDADGIAAEPLRWALRAWRMTGANVLLKGAITLVVSDDGNGRPRIRTSGFGPAWLATAGSGDVLAGVEGAFLASRTDLLSQDYGSIGELAAAGAFLHGLAASLASGSRQRSWRMPLLYDPEEAGDFLERARTAWLEGSQTDGDSGPLGHPIHAGDLIDSLEEAQGLLLALPFAAAEDDGEDSEDDEENHDTSSLSPKPSGNPDNTGVASPRPSGLNPAAIFEMESLWF</sequence>
<dbReference type="AlphaFoldDB" id="A0A366KC61"/>
<comment type="caution">
    <text evidence="16">The sequence shown here is derived from an EMBL/GenBank/DDBJ whole genome shotgun (WGS) entry which is preliminary data.</text>
</comment>
<dbReference type="HAMAP" id="MF_01965">
    <property type="entry name" value="NADHX_dehydratase"/>
    <property type="match status" value="1"/>
</dbReference>
<dbReference type="InterPro" id="IPR029056">
    <property type="entry name" value="Ribokinase-like"/>
</dbReference>
<comment type="cofactor">
    <cofactor evidence="12">
        <name>K(+)</name>
        <dbReference type="ChEBI" id="CHEBI:29103"/>
    </cofactor>
    <text evidence="12">Binds 1 potassium ion per subunit.</text>
</comment>
<keyword evidence="16" id="KW-0808">Transferase</keyword>
<comment type="catalytic activity">
    <reaction evidence="9 11">
        <text>(6S)-NADHX + ADP = AMP + phosphate + NADH + H(+)</text>
        <dbReference type="Rhea" id="RHEA:32223"/>
        <dbReference type="ChEBI" id="CHEBI:15378"/>
        <dbReference type="ChEBI" id="CHEBI:43474"/>
        <dbReference type="ChEBI" id="CHEBI:57945"/>
        <dbReference type="ChEBI" id="CHEBI:64074"/>
        <dbReference type="ChEBI" id="CHEBI:456215"/>
        <dbReference type="ChEBI" id="CHEBI:456216"/>
        <dbReference type="EC" id="4.2.1.136"/>
    </reaction>
</comment>
<dbReference type="RefSeq" id="WP_113853520.1">
    <property type="nucleotide sequence ID" value="NZ_PDCH01000007.1"/>
</dbReference>
<keyword evidence="12" id="KW-0413">Isomerase</keyword>
<dbReference type="EC" id="5.1.99.6" evidence="12"/>
<dbReference type="Gene3D" id="3.40.1190.20">
    <property type="match status" value="1"/>
</dbReference>
<dbReference type="GO" id="GO:0005524">
    <property type="term" value="F:ATP binding"/>
    <property type="evidence" value="ECO:0007669"/>
    <property type="project" value="UniProtKB-KW"/>
</dbReference>
<comment type="similarity">
    <text evidence="2">In the C-terminal section; belongs to the NnrD/CARKD family.</text>
</comment>
<feature type="binding site" evidence="11">
    <location>
        <position position="354"/>
    </location>
    <ligand>
        <name>(6S)-NADPHX</name>
        <dbReference type="ChEBI" id="CHEBI:64076"/>
    </ligand>
</feature>
<gene>
    <name evidence="12" type="primary">nnrE</name>
    <name evidence="11" type="synonym">nnrD</name>
    <name evidence="16" type="ORF">CRD59_04630</name>
</gene>
<dbReference type="PANTHER" id="PTHR12592">
    <property type="entry name" value="ATP-DEPENDENT (S)-NAD(P)H-HYDRATE DEHYDRATASE FAMILY MEMBER"/>
    <property type="match status" value="1"/>
</dbReference>
<evidence type="ECO:0000256" key="8">
    <source>
        <dbReference type="ARBA" id="ARBA00025153"/>
    </source>
</evidence>
<feature type="binding site" evidence="12">
    <location>
        <begin position="72"/>
        <end position="76"/>
    </location>
    <ligand>
        <name>(6S)-NADPHX</name>
        <dbReference type="ChEBI" id="CHEBI:64076"/>
    </ligand>
</feature>
<evidence type="ECO:0000256" key="1">
    <source>
        <dbReference type="ARBA" id="ARBA00006001"/>
    </source>
</evidence>
<keyword evidence="5 11" id="KW-0521">NADP</keyword>
<evidence type="ECO:0000256" key="6">
    <source>
        <dbReference type="ARBA" id="ARBA00023027"/>
    </source>
</evidence>
<protein>
    <recommendedName>
        <fullName evidence="11 12">Multifunctional fusion protein</fullName>
    </recommendedName>
    <domain>
        <recommendedName>
            <fullName evidence="11">ADP-dependent (S)-NAD(P)H-hydrate dehydratase</fullName>
            <ecNumber evidence="11">4.2.1.136</ecNumber>
        </recommendedName>
        <alternativeName>
            <fullName evidence="11">ADP-dependent NAD(P)HX dehydratase</fullName>
        </alternativeName>
    </domain>
    <domain>
        <recommendedName>
            <fullName evidence="12">NAD(P)H-hydrate epimerase</fullName>
            <ecNumber evidence="12">5.1.99.6</ecNumber>
        </recommendedName>
        <alternativeName>
            <fullName evidence="12">NAD(P)HX epimerase</fullName>
        </alternativeName>
    </domain>
</protein>
<dbReference type="InterPro" id="IPR004443">
    <property type="entry name" value="YjeF_N_dom"/>
</dbReference>
<comment type="function">
    <text evidence="12">Catalyzes the epimerization of the S- and R-forms of NAD(P)HX, a damaged form of NAD(P)H that is a result of enzymatic or heat-dependent hydration. This is a prerequisite for the S-specific NAD(P)H-hydrate dehydratase to allow the repair of both epimers of NAD(P)HX.</text>
</comment>
<evidence type="ECO:0000259" key="15">
    <source>
        <dbReference type="PROSITE" id="PS51385"/>
    </source>
</evidence>
<evidence type="ECO:0000256" key="5">
    <source>
        <dbReference type="ARBA" id="ARBA00022857"/>
    </source>
</evidence>
<dbReference type="SUPFAM" id="SSF64153">
    <property type="entry name" value="YjeF N-terminal domain-like"/>
    <property type="match status" value="1"/>
</dbReference>
<feature type="compositionally biased region" description="Acidic residues" evidence="13">
    <location>
        <begin position="610"/>
        <end position="623"/>
    </location>
</feature>
<dbReference type="Proteomes" id="UP000252345">
    <property type="component" value="Unassembled WGS sequence"/>
</dbReference>
<organism evidence="16 17">
    <name type="scientific">Bifidobacterium xylocopae</name>
    <dbReference type="NCBI Taxonomy" id="2493119"/>
    <lineage>
        <taxon>Bacteria</taxon>
        <taxon>Bacillati</taxon>
        <taxon>Actinomycetota</taxon>
        <taxon>Actinomycetes</taxon>
        <taxon>Bifidobacteriales</taxon>
        <taxon>Bifidobacteriaceae</taxon>
        <taxon>Bifidobacterium</taxon>
    </lineage>
</organism>
<dbReference type="PANTHER" id="PTHR12592:SF0">
    <property type="entry name" value="ATP-DEPENDENT (S)-NAD(P)H-HYDRATE DEHYDRATASE"/>
    <property type="match status" value="1"/>
</dbReference>
<feature type="binding site" evidence="11">
    <location>
        <position position="421"/>
    </location>
    <ligand>
        <name>(6S)-NADPHX</name>
        <dbReference type="ChEBI" id="CHEBI:64076"/>
    </ligand>
</feature>
<feature type="binding site" evidence="12">
    <location>
        <position position="205"/>
    </location>
    <ligand>
        <name>(6S)-NADPHX</name>
        <dbReference type="ChEBI" id="CHEBI:64076"/>
    </ligand>
</feature>
<dbReference type="HAMAP" id="MF_01966">
    <property type="entry name" value="NADHX_epimerase"/>
    <property type="match status" value="1"/>
</dbReference>
<keyword evidence="6 11" id="KW-0520">NAD</keyword>
<keyword evidence="3 11" id="KW-0547">Nucleotide-binding</keyword>
<comment type="function">
    <text evidence="8">Bifunctional enzyme that catalyzes the epimerization of the S- and R-forms of NAD(P)HX and the dehydration of the S-form of NAD(P)HX at the expense of ADP, which is converted to AMP. This allows the repair of both epimers of NAD(P)HX, a damaged form of NAD(P)H that is a result of enzymatic or heat-dependent hydration.</text>
</comment>
<keyword evidence="16" id="KW-0418">Kinase</keyword>
<comment type="caution">
    <text evidence="12">Lacks conserved residue(s) required for the propagation of feature annotation.</text>
</comment>
<dbReference type="PROSITE" id="PS51385">
    <property type="entry name" value="YJEF_N"/>
    <property type="match status" value="1"/>
</dbReference>
<keyword evidence="12" id="KW-0630">Potassium</keyword>
<feature type="binding site" evidence="11">
    <location>
        <position position="496"/>
    </location>
    <ligand>
        <name>AMP</name>
        <dbReference type="ChEBI" id="CHEBI:456215"/>
    </ligand>
</feature>
<comment type="catalytic activity">
    <reaction evidence="12">
        <text>(6R)-NADHX = (6S)-NADHX</text>
        <dbReference type="Rhea" id="RHEA:32215"/>
        <dbReference type="ChEBI" id="CHEBI:64074"/>
        <dbReference type="ChEBI" id="CHEBI:64075"/>
        <dbReference type="EC" id="5.1.99.6"/>
    </reaction>
</comment>
<evidence type="ECO:0000256" key="4">
    <source>
        <dbReference type="ARBA" id="ARBA00022840"/>
    </source>
</evidence>
<comment type="similarity">
    <text evidence="1">In the N-terminal section; belongs to the NnrE/AIBP family.</text>
</comment>
<comment type="similarity">
    <text evidence="12">Belongs to the NnrE/AIBP family.</text>
</comment>
<feature type="binding site" evidence="12">
    <location>
        <position position="208"/>
    </location>
    <ligand>
        <name>K(+)</name>
        <dbReference type="ChEBI" id="CHEBI:29103"/>
    </ligand>
</feature>
<evidence type="ECO:0000313" key="17">
    <source>
        <dbReference type="Proteomes" id="UP000252345"/>
    </source>
</evidence>
<feature type="binding site" evidence="12">
    <location>
        <position position="73"/>
    </location>
    <ligand>
        <name>K(+)</name>
        <dbReference type="ChEBI" id="CHEBI:29103"/>
    </ligand>
</feature>
<dbReference type="GO" id="GO:0052855">
    <property type="term" value="F:ADP-dependent NAD(P)H-hydrate dehydratase activity"/>
    <property type="evidence" value="ECO:0007669"/>
    <property type="project" value="UniProtKB-UniRule"/>
</dbReference>
<comment type="subunit">
    <text evidence="11">Homotetramer.</text>
</comment>
<comment type="function">
    <text evidence="11">Catalyzes the dehydration of the S-form of NAD(P)HX at the expense of ADP, which is converted to AMP. Together with NAD(P)HX epimerase, which catalyzes the epimerization of the S- and R-forms, the enzyme allows the repair of both epimers of NAD(P)HX, a damaged form of NAD(P)H that is a result of enzymatic or heat-dependent hydration.</text>
</comment>
<keyword evidence="7 11" id="KW-0456">Lyase</keyword>
<feature type="binding site" evidence="11">
    <location>
        <position position="497"/>
    </location>
    <ligand>
        <name>(6S)-NADPHX</name>
        <dbReference type="ChEBI" id="CHEBI:64076"/>
    </ligand>
</feature>
<dbReference type="GO" id="GO:0110051">
    <property type="term" value="P:metabolite repair"/>
    <property type="evidence" value="ECO:0007669"/>
    <property type="project" value="TreeGrafter"/>
</dbReference>
<dbReference type="Gene3D" id="3.40.50.10260">
    <property type="entry name" value="YjeF N-terminal domain"/>
    <property type="match status" value="1"/>
</dbReference>
<feature type="binding site" evidence="11">
    <location>
        <position position="304"/>
    </location>
    <ligand>
        <name>(6S)-NADPHX</name>
        <dbReference type="ChEBI" id="CHEBI:64076"/>
    </ligand>
</feature>
<reference evidence="16 17" key="1">
    <citation type="submission" date="2017-10" db="EMBL/GenBank/DDBJ databases">
        <title>Bifidobacterium xylocopum sp. nov. and Bifidobacterium aemilianum sp. nov., from the carpenter bee (Xylocopa violacea) digestive tract.</title>
        <authorList>
            <person name="Alberoni D."/>
            <person name="Baffoni L."/>
            <person name="Di Gioia D."/>
            <person name="Gaggia F."/>
            <person name="Biavati B."/>
        </authorList>
    </citation>
    <scope>NUCLEOTIDE SEQUENCE [LARGE SCALE GENOMIC DNA]</scope>
    <source>
        <strain evidence="16 17">XV2</strain>
    </source>
</reference>
<evidence type="ECO:0000256" key="10">
    <source>
        <dbReference type="ARBA" id="ARBA00049209"/>
    </source>
</evidence>
<keyword evidence="17" id="KW-1185">Reference proteome</keyword>
<comment type="catalytic activity">
    <reaction evidence="12">
        <text>(6R)-NADPHX = (6S)-NADPHX</text>
        <dbReference type="Rhea" id="RHEA:32227"/>
        <dbReference type="ChEBI" id="CHEBI:64076"/>
        <dbReference type="ChEBI" id="CHEBI:64077"/>
        <dbReference type="EC" id="5.1.99.6"/>
    </reaction>
</comment>
<dbReference type="PROSITE" id="PS51383">
    <property type="entry name" value="YJEF_C_3"/>
    <property type="match status" value="1"/>
</dbReference>
<evidence type="ECO:0000256" key="2">
    <source>
        <dbReference type="ARBA" id="ARBA00009524"/>
    </source>
</evidence>
<accession>A0A366KC61</accession>
<dbReference type="GO" id="GO:0046496">
    <property type="term" value="P:nicotinamide nucleotide metabolic process"/>
    <property type="evidence" value="ECO:0007669"/>
    <property type="project" value="UniProtKB-UniRule"/>
</dbReference>
<name>A0A366KC61_9BIFI</name>
<comment type="catalytic activity">
    <reaction evidence="10 11">
        <text>(6S)-NADPHX + ADP = AMP + phosphate + NADPH + H(+)</text>
        <dbReference type="Rhea" id="RHEA:32235"/>
        <dbReference type="ChEBI" id="CHEBI:15378"/>
        <dbReference type="ChEBI" id="CHEBI:43474"/>
        <dbReference type="ChEBI" id="CHEBI:57783"/>
        <dbReference type="ChEBI" id="CHEBI:64076"/>
        <dbReference type="ChEBI" id="CHEBI:456215"/>
        <dbReference type="ChEBI" id="CHEBI:456216"/>
        <dbReference type="EC" id="4.2.1.136"/>
    </reaction>
</comment>
<dbReference type="InterPro" id="IPR000631">
    <property type="entry name" value="CARKD"/>
</dbReference>
<evidence type="ECO:0000256" key="12">
    <source>
        <dbReference type="HAMAP-Rule" id="MF_01966"/>
    </source>
</evidence>
<evidence type="ECO:0000256" key="9">
    <source>
        <dbReference type="ARBA" id="ARBA00048238"/>
    </source>
</evidence>
<feature type="binding site" evidence="12">
    <location>
        <begin position="159"/>
        <end position="165"/>
    </location>
    <ligand>
        <name>(6S)-NADPHX</name>
        <dbReference type="ChEBI" id="CHEBI:64076"/>
    </ligand>
</feature>
<evidence type="ECO:0000256" key="13">
    <source>
        <dbReference type="SAM" id="MobiDB-lite"/>
    </source>
</evidence>
<evidence type="ECO:0000256" key="11">
    <source>
        <dbReference type="HAMAP-Rule" id="MF_01965"/>
    </source>
</evidence>
<proteinExistence type="inferred from homology"/>
<dbReference type="SUPFAM" id="SSF53613">
    <property type="entry name" value="Ribokinase-like"/>
    <property type="match status" value="1"/>
</dbReference>
<comment type="cofactor">
    <cofactor evidence="11">
        <name>Mg(2+)</name>
        <dbReference type="ChEBI" id="CHEBI:18420"/>
    </cofactor>
</comment>
<keyword evidence="12" id="KW-0479">Metal-binding</keyword>
<evidence type="ECO:0000313" key="16">
    <source>
        <dbReference type="EMBL" id="RBP99310.1"/>
    </source>
</evidence>
<feature type="domain" description="YjeF N-terminal" evidence="15">
    <location>
        <begin position="22"/>
        <end position="262"/>
    </location>
</feature>
<feature type="domain" description="YjeF C-terminal" evidence="14">
    <location>
        <begin position="269"/>
        <end position="602"/>
    </location>
</feature>